<dbReference type="AlphaFoldDB" id="A0A853ATG7"/>
<dbReference type="SUPFAM" id="SSF50494">
    <property type="entry name" value="Trypsin-like serine proteases"/>
    <property type="match status" value="1"/>
</dbReference>
<evidence type="ECO:0000256" key="1">
    <source>
        <dbReference type="SAM" id="MobiDB-lite"/>
    </source>
</evidence>
<comment type="caution">
    <text evidence="2">The sequence shown here is derived from an EMBL/GenBank/DDBJ whole genome shotgun (WGS) entry which is preliminary data.</text>
</comment>
<dbReference type="RefSeq" id="WP_179723771.1">
    <property type="nucleotide sequence ID" value="NZ_BAABFH010000001.1"/>
</dbReference>
<dbReference type="EMBL" id="JACCFJ010000001">
    <property type="protein sequence ID" value="NYI85936.1"/>
    <property type="molecule type" value="Genomic_DNA"/>
</dbReference>
<dbReference type="Pfam" id="PF13365">
    <property type="entry name" value="Trypsin_2"/>
    <property type="match status" value="1"/>
</dbReference>
<protein>
    <recommendedName>
        <fullName evidence="4">Serine protease</fullName>
    </recommendedName>
</protein>
<evidence type="ECO:0008006" key="4">
    <source>
        <dbReference type="Google" id="ProtNLM"/>
    </source>
</evidence>
<sequence>MLDQGGSTGLARSHLRVFDDRGPLGMGVLLGGEFVVSCAHVVGERDEVRVVFPFGEPGEHRAKPTEPVGSVEDGSRDVALLRLVEPLPPSWSAPDVGFVPFAEPGGPSIVSGDLAVLLEDSVPARQFLDFRAARGSECGSSSRAAGSARSTTWARGPTPPARAAGSTRGSSTRSAAGTARGASTPPT</sequence>
<reference evidence="2 3" key="1">
    <citation type="submission" date="2020-07" db="EMBL/GenBank/DDBJ databases">
        <title>Sequencing the genomes of 1000 actinobacteria strains.</title>
        <authorList>
            <person name="Klenk H.-P."/>
        </authorList>
    </citation>
    <scope>NUCLEOTIDE SEQUENCE [LARGE SCALE GENOMIC DNA]</scope>
    <source>
        <strain evidence="2 3">DSM 44065</strain>
    </source>
</reference>
<gene>
    <name evidence="2" type="ORF">HNR68_004566</name>
</gene>
<keyword evidence="3" id="KW-1185">Reference proteome</keyword>
<evidence type="ECO:0000313" key="3">
    <source>
        <dbReference type="Proteomes" id="UP000587002"/>
    </source>
</evidence>
<dbReference type="InterPro" id="IPR009003">
    <property type="entry name" value="Peptidase_S1_PA"/>
</dbReference>
<proteinExistence type="predicted"/>
<organism evidence="2 3">
    <name type="scientific">Saccharopolyspora hordei</name>
    <dbReference type="NCBI Taxonomy" id="1838"/>
    <lineage>
        <taxon>Bacteria</taxon>
        <taxon>Bacillati</taxon>
        <taxon>Actinomycetota</taxon>
        <taxon>Actinomycetes</taxon>
        <taxon>Pseudonocardiales</taxon>
        <taxon>Pseudonocardiaceae</taxon>
        <taxon>Saccharopolyspora</taxon>
    </lineage>
</organism>
<name>A0A853ATG7_9PSEU</name>
<feature type="compositionally biased region" description="Low complexity" evidence="1">
    <location>
        <begin position="136"/>
        <end position="168"/>
    </location>
</feature>
<accession>A0A853ATG7</accession>
<evidence type="ECO:0000313" key="2">
    <source>
        <dbReference type="EMBL" id="NYI85936.1"/>
    </source>
</evidence>
<feature type="region of interest" description="Disordered" evidence="1">
    <location>
        <begin position="136"/>
        <end position="187"/>
    </location>
</feature>
<dbReference type="Proteomes" id="UP000587002">
    <property type="component" value="Unassembled WGS sequence"/>
</dbReference>